<gene>
    <name evidence="3" type="ORF">J5Y06_00335</name>
</gene>
<dbReference type="Proteomes" id="UP000666240">
    <property type="component" value="Unassembled WGS sequence"/>
</dbReference>
<dbReference type="Pfam" id="PF00107">
    <property type="entry name" value="ADH_zinc_N"/>
    <property type="match status" value="1"/>
</dbReference>
<dbReference type="PANTHER" id="PTHR43205">
    <property type="entry name" value="PROSTAGLANDIN REDUCTASE"/>
    <property type="match status" value="1"/>
</dbReference>
<dbReference type="CDD" id="cd05288">
    <property type="entry name" value="PGDH"/>
    <property type="match status" value="1"/>
</dbReference>
<sequence length="341" mass="37006">MKNRQWLLAAHPQGPATHDTWRLAEGQVGEPGPGQILVKTHWLSLDPYMRGRINPGANYTAGVRLGQVMQGGGVGEVIASNHPGWKVGDIAEAMTLGWQEYAVLTPDLPGVARVNRVDPKLAEPQAYLSWLGMPGITAYIGMLEIGRPKPGDTVVVSAASGAVGQIVGQIAKMSGARAVAIASTDEKLDYCRSIGFDATINYRTTQDLRAAIAEACPRGVDVFFDNTGGPIHDAVMMNLATFARVVICGRIAVVDKPADEDIGLRSSARLIVTRSTVQGLVVFDWWHRREEAIGRLASWNRDGRLTFKEDVLHGFERVPEAFVRMMAGQNFGKQLVKLVEA</sequence>
<reference evidence="3" key="1">
    <citation type="submission" date="2021-03" db="EMBL/GenBank/DDBJ databases">
        <title>Genome sequencing and assembly of Tianweitania sediminis.</title>
        <authorList>
            <person name="Chhetri G."/>
        </authorList>
    </citation>
    <scope>NUCLEOTIDE SEQUENCE</scope>
    <source>
        <strain evidence="3">Z8</strain>
    </source>
</reference>
<evidence type="ECO:0000313" key="4">
    <source>
        <dbReference type="Proteomes" id="UP000666240"/>
    </source>
</evidence>
<protein>
    <submittedName>
        <fullName evidence="3">NADP-dependent oxidoreductase</fullName>
    </submittedName>
</protein>
<accession>A0A8J7QZ19</accession>
<keyword evidence="1" id="KW-0560">Oxidoreductase</keyword>
<dbReference type="FunFam" id="3.40.50.720:FF:000121">
    <property type="entry name" value="Prostaglandin reductase 2"/>
    <property type="match status" value="1"/>
</dbReference>
<dbReference type="InterPro" id="IPR011032">
    <property type="entry name" value="GroES-like_sf"/>
</dbReference>
<evidence type="ECO:0000259" key="2">
    <source>
        <dbReference type="SMART" id="SM00829"/>
    </source>
</evidence>
<dbReference type="PANTHER" id="PTHR43205:SF7">
    <property type="entry name" value="PROSTAGLANDIN REDUCTASE 1"/>
    <property type="match status" value="1"/>
</dbReference>
<keyword evidence="4" id="KW-1185">Reference proteome</keyword>
<dbReference type="SUPFAM" id="SSF50129">
    <property type="entry name" value="GroES-like"/>
    <property type="match status" value="1"/>
</dbReference>
<dbReference type="InterPro" id="IPR036291">
    <property type="entry name" value="NAD(P)-bd_dom_sf"/>
</dbReference>
<dbReference type="SMART" id="SM00829">
    <property type="entry name" value="PKS_ER"/>
    <property type="match status" value="1"/>
</dbReference>
<dbReference type="InterPro" id="IPR020843">
    <property type="entry name" value="ER"/>
</dbReference>
<organism evidence="3 4">
    <name type="scientific">Tianweitania sediminis</name>
    <dbReference type="NCBI Taxonomy" id="1502156"/>
    <lineage>
        <taxon>Bacteria</taxon>
        <taxon>Pseudomonadati</taxon>
        <taxon>Pseudomonadota</taxon>
        <taxon>Alphaproteobacteria</taxon>
        <taxon>Hyphomicrobiales</taxon>
        <taxon>Phyllobacteriaceae</taxon>
        <taxon>Tianweitania</taxon>
    </lineage>
</organism>
<proteinExistence type="predicted"/>
<dbReference type="RefSeq" id="WP_209333136.1">
    <property type="nucleotide sequence ID" value="NZ_JAGIYY010000001.1"/>
</dbReference>
<dbReference type="GO" id="GO:0016628">
    <property type="term" value="F:oxidoreductase activity, acting on the CH-CH group of donors, NAD or NADP as acceptor"/>
    <property type="evidence" value="ECO:0007669"/>
    <property type="project" value="InterPro"/>
</dbReference>
<dbReference type="AlphaFoldDB" id="A0A8J7QZ19"/>
<dbReference type="Gene3D" id="3.90.180.10">
    <property type="entry name" value="Medium-chain alcohol dehydrogenases, catalytic domain"/>
    <property type="match status" value="1"/>
</dbReference>
<name>A0A8J7QZ19_9HYPH</name>
<comment type="caution">
    <text evidence="3">The sequence shown here is derived from an EMBL/GenBank/DDBJ whole genome shotgun (WGS) entry which is preliminary data.</text>
</comment>
<evidence type="ECO:0000256" key="1">
    <source>
        <dbReference type="ARBA" id="ARBA00023002"/>
    </source>
</evidence>
<dbReference type="InterPro" id="IPR041694">
    <property type="entry name" value="ADH_N_2"/>
</dbReference>
<dbReference type="SUPFAM" id="SSF51735">
    <property type="entry name" value="NAD(P)-binding Rossmann-fold domains"/>
    <property type="match status" value="1"/>
</dbReference>
<dbReference type="InterPro" id="IPR013149">
    <property type="entry name" value="ADH-like_C"/>
</dbReference>
<dbReference type="Gene3D" id="3.40.50.720">
    <property type="entry name" value="NAD(P)-binding Rossmann-like Domain"/>
    <property type="match status" value="1"/>
</dbReference>
<dbReference type="EMBL" id="JAGIYY010000001">
    <property type="protein sequence ID" value="MBP0437095.1"/>
    <property type="molecule type" value="Genomic_DNA"/>
</dbReference>
<feature type="domain" description="Enoyl reductase (ER)" evidence="2">
    <location>
        <begin position="16"/>
        <end position="336"/>
    </location>
</feature>
<evidence type="ECO:0000313" key="3">
    <source>
        <dbReference type="EMBL" id="MBP0437095.1"/>
    </source>
</evidence>
<dbReference type="Pfam" id="PF16884">
    <property type="entry name" value="ADH_N_2"/>
    <property type="match status" value="1"/>
</dbReference>
<dbReference type="InterPro" id="IPR045010">
    <property type="entry name" value="MDR_fam"/>
</dbReference>